<name>A0A7W7WPK4_9ACTN</name>
<reference evidence="1 2" key="1">
    <citation type="submission" date="2020-08" db="EMBL/GenBank/DDBJ databases">
        <title>Sequencing the genomes of 1000 actinobacteria strains.</title>
        <authorList>
            <person name="Klenk H.-P."/>
        </authorList>
    </citation>
    <scope>NUCLEOTIDE SEQUENCE [LARGE SCALE GENOMIC DNA]</scope>
    <source>
        <strain evidence="1 2">DSM 45886</strain>
    </source>
</reference>
<sequence>MIRLAVARVHPDQVDALRAWFHELESGRRAEALLTLADERCSHELATLVESSDGPLLVYAMEVEDEGRSRAAYAASSHAIDSEHRAVMAAALNGQPTHERVLDLRP</sequence>
<dbReference type="RefSeq" id="WP_184534826.1">
    <property type="nucleotide sequence ID" value="NZ_JACHJW010000001.1"/>
</dbReference>
<evidence type="ECO:0000313" key="1">
    <source>
        <dbReference type="EMBL" id="MBB4958789.1"/>
    </source>
</evidence>
<evidence type="ECO:0000313" key="2">
    <source>
        <dbReference type="Proteomes" id="UP000578819"/>
    </source>
</evidence>
<keyword evidence="2" id="KW-1185">Reference proteome</keyword>
<dbReference type="AlphaFoldDB" id="A0A7W7WPK4"/>
<proteinExistence type="predicted"/>
<dbReference type="EMBL" id="JACHJW010000001">
    <property type="protein sequence ID" value="MBB4958789.1"/>
    <property type="molecule type" value="Genomic_DNA"/>
</dbReference>
<accession>A0A7W7WPK4</accession>
<gene>
    <name evidence="1" type="ORF">FHR38_002522</name>
</gene>
<organism evidence="1 2">
    <name type="scientific">Micromonospora polyrhachis</name>
    <dbReference type="NCBI Taxonomy" id="1282883"/>
    <lineage>
        <taxon>Bacteria</taxon>
        <taxon>Bacillati</taxon>
        <taxon>Actinomycetota</taxon>
        <taxon>Actinomycetes</taxon>
        <taxon>Micromonosporales</taxon>
        <taxon>Micromonosporaceae</taxon>
        <taxon>Micromonospora</taxon>
    </lineage>
</organism>
<protein>
    <submittedName>
        <fullName evidence="1">Uncharacterized protein</fullName>
    </submittedName>
</protein>
<dbReference type="InterPro" id="IPR046174">
    <property type="entry name" value="DUF6176"/>
</dbReference>
<comment type="caution">
    <text evidence="1">The sequence shown here is derived from an EMBL/GenBank/DDBJ whole genome shotgun (WGS) entry which is preliminary data.</text>
</comment>
<dbReference type="Pfam" id="PF19673">
    <property type="entry name" value="DUF6176"/>
    <property type="match status" value="1"/>
</dbReference>
<dbReference type="Proteomes" id="UP000578819">
    <property type="component" value="Unassembled WGS sequence"/>
</dbReference>